<name>A0A9P6Q835_9FUNG</name>
<feature type="region of interest" description="Disordered" evidence="1">
    <location>
        <begin position="28"/>
        <end position="61"/>
    </location>
</feature>
<evidence type="ECO:0000313" key="2">
    <source>
        <dbReference type="EMBL" id="KAG0260579.1"/>
    </source>
</evidence>
<protein>
    <submittedName>
        <fullName evidence="2">Uncharacterized protein</fullName>
    </submittedName>
</protein>
<dbReference type="OrthoDB" id="2413739at2759"/>
<reference evidence="2" key="1">
    <citation type="journal article" date="2020" name="Fungal Divers.">
        <title>Resolving the Mortierellaceae phylogeny through synthesis of multi-gene phylogenetics and phylogenomics.</title>
        <authorList>
            <person name="Vandepol N."/>
            <person name="Liber J."/>
            <person name="Desiro A."/>
            <person name="Na H."/>
            <person name="Kennedy M."/>
            <person name="Barry K."/>
            <person name="Grigoriev I.V."/>
            <person name="Miller A.N."/>
            <person name="O'Donnell K."/>
            <person name="Stajich J.E."/>
            <person name="Bonito G."/>
        </authorList>
    </citation>
    <scope>NUCLEOTIDE SEQUENCE</scope>
    <source>
        <strain evidence="2">KOD948</strain>
    </source>
</reference>
<accession>A0A9P6Q835</accession>
<keyword evidence="3" id="KW-1185">Reference proteome</keyword>
<sequence>MAMVSGSTAANLDIIKNRISFREDLNDTRHCEDDGFSSDEFSDDEDSPSKDPETAEIASMERKSLKYRKSFTMLNQLAGLSLTSTDATASNGIKPPSREHLLAAKKSIDDLTAWVNAAALEGDDDPFGDDDD</sequence>
<dbReference type="EMBL" id="JAAAJA010000150">
    <property type="protein sequence ID" value="KAG0260579.1"/>
    <property type="molecule type" value="Genomic_DNA"/>
</dbReference>
<proteinExistence type="predicted"/>
<evidence type="ECO:0000256" key="1">
    <source>
        <dbReference type="SAM" id="MobiDB-lite"/>
    </source>
</evidence>
<comment type="caution">
    <text evidence="2">The sequence shown here is derived from an EMBL/GenBank/DDBJ whole genome shotgun (WGS) entry which is preliminary data.</text>
</comment>
<dbReference type="Proteomes" id="UP000726737">
    <property type="component" value="Unassembled WGS sequence"/>
</dbReference>
<organism evidence="2 3">
    <name type="scientific">Mortierella polycephala</name>
    <dbReference type="NCBI Taxonomy" id="41804"/>
    <lineage>
        <taxon>Eukaryota</taxon>
        <taxon>Fungi</taxon>
        <taxon>Fungi incertae sedis</taxon>
        <taxon>Mucoromycota</taxon>
        <taxon>Mortierellomycotina</taxon>
        <taxon>Mortierellomycetes</taxon>
        <taxon>Mortierellales</taxon>
        <taxon>Mortierellaceae</taxon>
        <taxon>Mortierella</taxon>
    </lineage>
</organism>
<gene>
    <name evidence="2" type="ORF">BG011_001797</name>
</gene>
<feature type="compositionally biased region" description="Basic and acidic residues" evidence="1">
    <location>
        <begin position="47"/>
        <end position="61"/>
    </location>
</feature>
<feature type="compositionally biased region" description="Acidic residues" evidence="1">
    <location>
        <begin position="34"/>
        <end position="46"/>
    </location>
</feature>
<evidence type="ECO:0000313" key="3">
    <source>
        <dbReference type="Proteomes" id="UP000726737"/>
    </source>
</evidence>
<dbReference type="AlphaFoldDB" id="A0A9P6Q835"/>